<gene>
    <name evidence="6" type="ORF">SAMN05660831_01049</name>
</gene>
<dbReference type="InterPro" id="IPR001647">
    <property type="entry name" value="HTH_TetR"/>
</dbReference>
<proteinExistence type="predicted"/>
<keyword evidence="3" id="KW-0804">Transcription</keyword>
<evidence type="ECO:0000256" key="1">
    <source>
        <dbReference type="ARBA" id="ARBA00023015"/>
    </source>
</evidence>
<dbReference type="InterPro" id="IPR011075">
    <property type="entry name" value="TetR_C"/>
</dbReference>
<dbReference type="Gene3D" id="1.10.10.60">
    <property type="entry name" value="Homeodomain-like"/>
    <property type="match status" value="1"/>
</dbReference>
<dbReference type="EMBL" id="FOMJ01000002">
    <property type="protein sequence ID" value="SFD18422.1"/>
    <property type="molecule type" value="Genomic_DNA"/>
</dbReference>
<feature type="DNA-binding region" description="H-T-H motif" evidence="4">
    <location>
        <begin position="29"/>
        <end position="48"/>
    </location>
</feature>
<organism evidence="6 7">
    <name type="scientific">Thiohalospira halophila DSM 15071</name>
    <dbReference type="NCBI Taxonomy" id="1123397"/>
    <lineage>
        <taxon>Bacteria</taxon>
        <taxon>Pseudomonadati</taxon>
        <taxon>Pseudomonadota</taxon>
        <taxon>Gammaproteobacteria</taxon>
        <taxon>Thiohalospirales</taxon>
        <taxon>Thiohalospiraceae</taxon>
        <taxon>Thiohalospira</taxon>
    </lineage>
</organism>
<keyword evidence="7" id="KW-1185">Reference proteome</keyword>
<dbReference type="PANTHER" id="PTHR47506">
    <property type="entry name" value="TRANSCRIPTIONAL REGULATORY PROTEIN"/>
    <property type="match status" value="1"/>
</dbReference>
<evidence type="ECO:0000313" key="7">
    <source>
        <dbReference type="Proteomes" id="UP000198611"/>
    </source>
</evidence>
<protein>
    <submittedName>
        <fullName evidence="6">Transcriptional regulator, TetR family</fullName>
    </submittedName>
</protein>
<dbReference type="OrthoDB" id="270177at2"/>
<dbReference type="SUPFAM" id="SSF46689">
    <property type="entry name" value="Homeodomain-like"/>
    <property type="match status" value="1"/>
</dbReference>
<keyword evidence="1" id="KW-0805">Transcription regulation</keyword>
<evidence type="ECO:0000256" key="2">
    <source>
        <dbReference type="ARBA" id="ARBA00023125"/>
    </source>
</evidence>
<evidence type="ECO:0000256" key="4">
    <source>
        <dbReference type="PROSITE-ProRule" id="PRU00335"/>
    </source>
</evidence>
<keyword evidence="2 4" id="KW-0238">DNA-binding</keyword>
<evidence type="ECO:0000313" key="6">
    <source>
        <dbReference type="EMBL" id="SFD18422.1"/>
    </source>
</evidence>
<name>A0A1I1Q8Z6_9GAMM</name>
<dbReference type="Gene3D" id="1.10.357.10">
    <property type="entry name" value="Tetracycline Repressor, domain 2"/>
    <property type="match status" value="1"/>
</dbReference>
<dbReference type="InterPro" id="IPR009057">
    <property type="entry name" value="Homeodomain-like_sf"/>
</dbReference>
<dbReference type="AlphaFoldDB" id="A0A1I1Q8Z6"/>
<sequence>MSRPKSYDPETVLDRATELFWSHGFHATSMRDVSDATDLRPGSLYGSFGGKRELFLAVLERYYAGTRDAVEEALATAPDPLEGARRFLEGVAEAAIADDRARGCLMVNTVLEADALDDAELRQRVDAMFSGIEERLEGALEAARKAGQLEADRDTARLARTLIAAVYGLRVYQRRQPAPEILRELATELLTLLPPRSTAPTATA</sequence>
<dbReference type="PANTHER" id="PTHR47506:SF1">
    <property type="entry name" value="HTH-TYPE TRANSCRIPTIONAL REGULATOR YJDC"/>
    <property type="match status" value="1"/>
</dbReference>
<reference evidence="6 7" key="1">
    <citation type="submission" date="2016-10" db="EMBL/GenBank/DDBJ databases">
        <authorList>
            <person name="de Groot N.N."/>
        </authorList>
    </citation>
    <scope>NUCLEOTIDE SEQUENCE [LARGE SCALE GENOMIC DNA]</scope>
    <source>
        <strain evidence="6 7">HL3</strain>
    </source>
</reference>
<dbReference type="GO" id="GO:0003677">
    <property type="term" value="F:DNA binding"/>
    <property type="evidence" value="ECO:0007669"/>
    <property type="project" value="UniProtKB-UniRule"/>
</dbReference>
<dbReference type="Pfam" id="PF00440">
    <property type="entry name" value="TetR_N"/>
    <property type="match status" value="1"/>
</dbReference>
<dbReference type="RefSeq" id="WP_093427698.1">
    <property type="nucleotide sequence ID" value="NZ_FOMJ01000002.1"/>
</dbReference>
<feature type="domain" description="HTH tetR-type" evidence="5">
    <location>
        <begin position="6"/>
        <end position="66"/>
    </location>
</feature>
<dbReference type="SUPFAM" id="SSF48498">
    <property type="entry name" value="Tetracyclin repressor-like, C-terminal domain"/>
    <property type="match status" value="1"/>
</dbReference>
<dbReference type="Proteomes" id="UP000198611">
    <property type="component" value="Unassembled WGS sequence"/>
</dbReference>
<dbReference type="InterPro" id="IPR036271">
    <property type="entry name" value="Tet_transcr_reg_TetR-rel_C_sf"/>
</dbReference>
<evidence type="ECO:0000256" key="3">
    <source>
        <dbReference type="ARBA" id="ARBA00023163"/>
    </source>
</evidence>
<evidence type="ECO:0000259" key="5">
    <source>
        <dbReference type="PROSITE" id="PS50977"/>
    </source>
</evidence>
<dbReference type="Pfam" id="PF16925">
    <property type="entry name" value="TetR_C_13"/>
    <property type="match status" value="1"/>
</dbReference>
<dbReference type="PROSITE" id="PS50977">
    <property type="entry name" value="HTH_TETR_2"/>
    <property type="match status" value="1"/>
</dbReference>
<dbReference type="STRING" id="1123397.SAMN05660831_01049"/>
<accession>A0A1I1Q8Z6</accession>